<dbReference type="OrthoDB" id="2289918at2759"/>
<feature type="region of interest" description="Disordered" evidence="1">
    <location>
        <begin position="267"/>
        <end position="363"/>
    </location>
</feature>
<protein>
    <recommendedName>
        <fullName evidence="2">ASX DEUBAD domain-containing protein</fullName>
    </recommendedName>
</protein>
<dbReference type="InterPro" id="IPR028020">
    <property type="entry name" value="ASX_DEUBAD_dom"/>
</dbReference>
<dbReference type="Pfam" id="PF13919">
    <property type="entry name" value="ASXH"/>
    <property type="match status" value="1"/>
</dbReference>
<evidence type="ECO:0000259" key="2">
    <source>
        <dbReference type="Pfam" id="PF13919"/>
    </source>
</evidence>
<proteinExistence type="predicted"/>
<feature type="compositionally biased region" description="Basic and acidic residues" evidence="1">
    <location>
        <begin position="321"/>
        <end position="330"/>
    </location>
</feature>
<name>A0A9W8YQ51_9PEZI</name>
<feature type="compositionally biased region" description="Basic and acidic residues" evidence="1">
    <location>
        <begin position="1"/>
        <end position="11"/>
    </location>
</feature>
<evidence type="ECO:0000256" key="1">
    <source>
        <dbReference type="SAM" id="MobiDB-lite"/>
    </source>
</evidence>
<evidence type="ECO:0000313" key="4">
    <source>
        <dbReference type="Proteomes" id="UP001140453"/>
    </source>
</evidence>
<keyword evidence="4" id="KW-1185">Reference proteome</keyword>
<gene>
    <name evidence="3" type="ORF">N0V93_006836</name>
</gene>
<dbReference type="Proteomes" id="UP001140453">
    <property type="component" value="Unassembled WGS sequence"/>
</dbReference>
<feature type="region of interest" description="Disordered" evidence="1">
    <location>
        <begin position="1"/>
        <end position="81"/>
    </location>
</feature>
<accession>A0A9W8YQ51</accession>
<evidence type="ECO:0000313" key="3">
    <source>
        <dbReference type="EMBL" id="KAJ4389369.1"/>
    </source>
</evidence>
<feature type="compositionally biased region" description="Basic residues" evidence="1">
    <location>
        <begin position="14"/>
        <end position="23"/>
    </location>
</feature>
<feature type="compositionally biased region" description="Basic and acidic residues" evidence="1">
    <location>
        <begin position="207"/>
        <end position="216"/>
    </location>
</feature>
<reference evidence="3" key="1">
    <citation type="submission" date="2022-10" db="EMBL/GenBank/DDBJ databases">
        <title>Tapping the CABI collections for fungal endophytes: first genome assemblies for Collariella, Neodidymelliopsis, Ascochyta clinopodiicola, Didymella pomorum, Didymosphaeria variabile, Neocosmospora piperis and Neocucurbitaria cava.</title>
        <authorList>
            <person name="Hill R."/>
        </authorList>
    </citation>
    <scope>NUCLEOTIDE SEQUENCE</scope>
    <source>
        <strain evidence="3">IMI 355082</strain>
    </source>
</reference>
<dbReference type="EMBL" id="JAPEVB010000004">
    <property type="protein sequence ID" value="KAJ4389369.1"/>
    <property type="molecule type" value="Genomic_DNA"/>
</dbReference>
<feature type="region of interest" description="Disordered" evidence="1">
    <location>
        <begin position="207"/>
        <end position="233"/>
    </location>
</feature>
<feature type="domain" description="ASX DEUBAD" evidence="2">
    <location>
        <begin position="75"/>
        <end position="203"/>
    </location>
</feature>
<feature type="compositionally biased region" description="Low complexity" evidence="1">
    <location>
        <begin position="218"/>
        <end position="233"/>
    </location>
</feature>
<dbReference type="AlphaFoldDB" id="A0A9W8YQ51"/>
<comment type="caution">
    <text evidence="3">The sequence shown here is derived from an EMBL/GenBank/DDBJ whole genome shotgun (WGS) entry which is preliminary data.</text>
</comment>
<sequence>MPLETKSEIQPRRQSQRQSRRKPLYQADSSEDELGGEIQVSPSISKGTVPAKRNRSNSTTKPTSRPAAKRTKPAVDRKVKKWEPDFVTQNMKSPLVTNGVDLRSLLLQPAAWDVLSADDKREILSFFPADGHILDPNTPDARPNVTSLSSNDTFRHDAEEYVSNIGKGMHDLEWLRQAWVAHQRRAMGDFDEFYIRKVEVDWSTDIPDEHRPEHLRSVKGGTSSTSGGRNNVSVGVAPELASLSQSHEKDGASGNRTMKQDEFIEHASEKPTNGNDARTPDRGNPNGSTGVADSITVHSEEPPKSNGGPRFELIPSLTESEVDHASDHRGTANGAVTEVPQASKVEEVKMSSGSSTPDIKASSGEIAVATEAMGVEGSC</sequence>
<organism evidence="3 4">
    <name type="scientific">Gnomoniopsis smithogilvyi</name>
    <dbReference type="NCBI Taxonomy" id="1191159"/>
    <lineage>
        <taxon>Eukaryota</taxon>
        <taxon>Fungi</taxon>
        <taxon>Dikarya</taxon>
        <taxon>Ascomycota</taxon>
        <taxon>Pezizomycotina</taxon>
        <taxon>Sordariomycetes</taxon>
        <taxon>Sordariomycetidae</taxon>
        <taxon>Diaporthales</taxon>
        <taxon>Gnomoniaceae</taxon>
        <taxon>Gnomoniopsis</taxon>
    </lineage>
</organism>